<evidence type="ECO:0000313" key="12">
    <source>
        <dbReference type="Proteomes" id="UP001363622"/>
    </source>
</evidence>
<keyword evidence="12" id="KW-1185">Reference proteome</keyword>
<dbReference type="Gene3D" id="3.40.50.800">
    <property type="entry name" value="Anticodon-binding domain"/>
    <property type="match status" value="1"/>
</dbReference>
<dbReference type="EC" id="6.1.1.15" evidence="2"/>
<organism evidence="11 12">
    <name type="scientific">Phyllosticta citriasiana</name>
    <dbReference type="NCBI Taxonomy" id="595635"/>
    <lineage>
        <taxon>Eukaryota</taxon>
        <taxon>Fungi</taxon>
        <taxon>Dikarya</taxon>
        <taxon>Ascomycota</taxon>
        <taxon>Pezizomycotina</taxon>
        <taxon>Dothideomycetes</taxon>
        <taxon>Dothideomycetes incertae sedis</taxon>
        <taxon>Botryosphaeriales</taxon>
        <taxon>Phyllostictaceae</taxon>
        <taxon>Phyllosticta</taxon>
    </lineage>
</organism>
<dbReference type="InterPro" id="IPR036621">
    <property type="entry name" value="Anticodon-bd_dom_sf"/>
</dbReference>
<evidence type="ECO:0000256" key="2">
    <source>
        <dbReference type="ARBA" id="ARBA00012831"/>
    </source>
</evidence>
<evidence type="ECO:0000256" key="6">
    <source>
        <dbReference type="ARBA" id="ARBA00022917"/>
    </source>
</evidence>
<dbReference type="InterPro" id="IPR004154">
    <property type="entry name" value="Anticodon-bd"/>
</dbReference>
<evidence type="ECO:0000259" key="10">
    <source>
        <dbReference type="PROSITE" id="PS50862"/>
    </source>
</evidence>
<comment type="similarity">
    <text evidence="1">Belongs to the class-II aminoacyl-tRNA synthetase family.</text>
</comment>
<dbReference type="Proteomes" id="UP001363622">
    <property type="component" value="Unassembled WGS sequence"/>
</dbReference>
<evidence type="ECO:0000256" key="1">
    <source>
        <dbReference type="ARBA" id="ARBA00008226"/>
    </source>
</evidence>
<accession>A0ABR1KAZ0</accession>
<dbReference type="EMBL" id="JBBPHU010000012">
    <property type="protein sequence ID" value="KAK7511348.1"/>
    <property type="molecule type" value="Genomic_DNA"/>
</dbReference>
<proteinExistence type="inferred from homology"/>
<dbReference type="InterPro" id="IPR045864">
    <property type="entry name" value="aa-tRNA-synth_II/BPL/LPL"/>
</dbReference>
<evidence type="ECO:0000256" key="8">
    <source>
        <dbReference type="ARBA" id="ARBA00029731"/>
    </source>
</evidence>
<comment type="catalytic activity">
    <reaction evidence="9">
        <text>tRNA(Pro) + L-proline + ATP = L-prolyl-tRNA(Pro) + AMP + diphosphate</text>
        <dbReference type="Rhea" id="RHEA:14305"/>
        <dbReference type="Rhea" id="RHEA-COMP:9700"/>
        <dbReference type="Rhea" id="RHEA-COMP:9702"/>
        <dbReference type="ChEBI" id="CHEBI:30616"/>
        <dbReference type="ChEBI" id="CHEBI:33019"/>
        <dbReference type="ChEBI" id="CHEBI:60039"/>
        <dbReference type="ChEBI" id="CHEBI:78442"/>
        <dbReference type="ChEBI" id="CHEBI:78532"/>
        <dbReference type="ChEBI" id="CHEBI:456215"/>
        <dbReference type="EC" id="6.1.1.15"/>
    </reaction>
</comment>
<evidence type="ECO:0000313" key="11">
    <source>
        <dbReference type="EMBL" id="KAK7511348.1"/>
    </source>
</evidence>
<dbReference type="PANTHER" id="PTHR42753:SF2">
    <property type="entry name" value="PROLINE--TRNA LIGASE"/>
    <property type="match status" value="1"/>
</dbReference>
<dbReference type="Pfam" id="PF03129">
    <property type="entry name" value="HGTP_anticodon"/>
    <property type="match status" value="1"/>
</dbReference>
<name>A0ABR1KAZ0_9PEZI</name>
<dbReference type="InterPro" id="IPR002314">
    <property type="entry name" value="aa-tRNA-synt_IIb"/>
</dbReference>
<evidence type="ECO:0000256" key="4">
    <source>
        <dbReference type="ARBA" id="ARBA00022741"/>
    </source>
</evidence>
<reference evidence="11 12" key="1">
    <citation type="submission" date="2024-04" db="EMBL/GenBank/DDBJ databases">
        <title>Phyllosticta paracitricarpa is synonymous to the EU quarantine fungus P. citricarpa based on phylogenomic analyses.</title>
        <authorList>
            <consortium name="Lawrence Berkeley National Laboratory"/>
            <person name="Van Ingen-Buijs V.A."/>
            <person name="Van Westerhoven A.C."/>
            <person name="Haridas S."/>
            <person name="Skiadas P."/>
            <person name="Martin F."/>
            <person name="Groenewald J.Z."/>
            <person name="Crous P.W."/>
            <person name="Seidl M.F."/>
        </authorList>
    </citation>
    <scope>NUCLEOTIDE SEQUENCE [LARGE SCALE GENOMIC DNA]</scope>
    <source>
        <strain evidence="11 12">CBS 123371</strain>
    </source>
</reference>
<dbReference type="PANTHER" id="PTHR42753">
    <property type="entry name" value="MITOCHONDRIAL RIBOSOME PROTEIN L39/PROLYL-TRNA LIGASE FAMILY MEMBER"/>
    <property type="match status" value="1"/>
</dbReference>
<evidence type="ECO:0000256" key="5">
    <source>
        <dbReference type="ARBA" id="ARBA00022840"/>
    </source>
</evidence>
<feature type="domain" description="Aminoacyl-transfer RNA synthetases class-II family profile" evidence="10">
    <location>
        <begin position="101"/>
        <end position="497"/>
    </location>
</feature>
<dbReference type="InterPro" id="IPR002316">
    <property type="entry name" value="Pro-tRNA-ligase_IIa"/>
</dbReference>
<dbReference type="Pfam" id="PF00587">
    <property type="entry name" value="tRNA-synt_2b"/>
    <property type="match status" value="1"/>
</dbReference>
<dbReference type="Gene3D" id="3.30.930.10">
    <property type="entry name" value="Bira Bifunctional Protein, Domain 2"/>
    <property type="match status" value="2"/>
</dbReference>
<keyword evidence="3" id="KW-0436">Ligase</keyword>
<keyword evidence="6" id="KW-0648">Protein biosynthesis</keyword>
<dbReference type="InterPro" id="IPR050062">
    <property type="entry name" value="Pro-tRNA_synthetase"/>
</dbReference>
<dbReference type="InterPro" id="IPR006195">
    <property type="entry name" value="aa-tRNA-synth_II"/>
</dbReference>
<protein>
    <recommendedName>
        <fullName evidence="2">proline--tRNA ligase</fullName>
        <ecNumber evidence="2">6.1.1.15</ecNumber>
    </recommendedName>
    <alternativeName>
        <fullName evidence="8">Prolyl-tRNA synthetase</fullName>
    </alternativeName>
</protein>
<dbReference type="PROSITE" id="PS50862">
    <property type="entry name" value="AA_TRNA_LIGASE_II"/>
    <property type="match status" value="1"/>
</dbReference>
<dbReference type="PRINTS" id="PR01046">
    <property type="entry name" value="TRNASYNTHPRO"/>
</dbReference>
<evidence type="ECO:0000256" key="9">
    <source>
        <dbReference type="ARBA" id="ARBA00047671"/>
    </source>
</evidence>
<sequence length="599" mass="66944">MVHRFIAFNIPQKSFIMLVPSFHRISLRSAAAPSRLSNSSSRFFSTSTRYQYDRLSKFWIPTSGLTEKEKREDIDDTTADLVRGGFLRQAHSGVFHMLPLGQRVQAKLEKLIDKHMSSIGANKVSLSSISSEELWKKTNRLQGNQLLRVRDRKGNKLLLCPTHEEEITSLVKSLLVSYKSLPLRLYQISRKYRDEMRPRQGLLRAKEFLMKDLYTFDHLENEAMATYEQVREAYANFFAELKVPYLVAQADSGAIGGDLSHEYHFVAPNGEDTIFTCDSCSYVANEEVATPRASELEKPGHIQSWRGLSKDRWKYVEVFAMVDTDNNAPEAPINMHAVKKIYPDLDTAFTAVPASQVSDHKDKKVVRILDANVARHVEAGTVTLPPPAHDKEIIATHVAPASQSLFAVELSTPCPSCNAPSGSLTANRAIEIGHTFYLGTRYSAPLGLMTSSPPLPGESDRRAVNRPVQMGCHGIGVSRLLSAAAGLLRDDRGLNWPRAIAPWEVLVVPSSEKIDAADIEQVASDTLQDLDVVVDDRKDRGLGWKLKDAELMGPSVIVVLGTKWQQERKAEVRCRRLGVFEDVEADRVGEVVRSVLERL</sequence>
<dbReference type="SUPFAM" id="SSF52954">
    <property type="entry name" value="Class II aaRS ABD-related"/>
    <property type="match status" value="1"/>
</dbReference>
<keyword evidence="7" id="KW-0030">Aminoacyl-tRNA synthetase</keyword>
<evidence type="ECO:0000256" key="3">
    <source>
        <dbReference type="ARBA" id="ARBA00022598"/>
    </source>
</evidence>
<evidence type="ECO:0000256" key="7">
    <source>
        <dbReference type="ARBA" id="ARBA00023146"/>
    </source>
</evidence>
<gene>
    <name evidence="11" type="ORF">IWZ03DRAFT_335428</name>
</gene>
<keyword evidence="5" id="KW-0067">ATP-binding</keyword>
<comment type="caution">
    <text evidence="11">The sequence shown here is derived from an EMBL/GenBank/DDBJ whole genome shotgun (WGS) entry which is preliminary data.</text>
</comment>
<keyword evidence="4" id="KW-0547">Nucleotide-binding</keyword>
<dbReference type="SUPFAM" id="SSF55681">
    <property type="entry name" value="Class II aaRS and biotin synthetases"/>
    <property type="match status" value="1"/>
</dbReference>